<feature type="compositionally biased region" description="Basic and acidic residues" evidence="1">
    <location>
        <begin position="180"/>
        <end position="193"/>
    </location>
</feature>
<gene>
    <name evidence="3" type="ORF">JJJ17_11790</name>
</gene>
<name>A0A934SFS4_9RHOB</name>
<dbReference type="EMBL" id="JAEPRQ010000003">
    <property type="protein sequence ID" value="MBK4216610.1"/>
    <property type="molecule type" value="Genomic_DNA"/>
</dbReference>
<evidence type="ECO:0000313" key="3">
    <source>
        <dbReference type="EMBL" id="MBK4216610.1"/>
    </source>
</evidence>
<keyword evidence="4" id="KW-1185">Reference proteome</keyword>
<dbReference type="SUPFAM" id="SSF55729">
    <property type="entry name" value="Acyl-CoA N-acyltransferases (Nat)"/>
    <property type="match status" value="1"/>
</dbReference>
<dbReference type="PROSITE" id="PS51186">
    <property type="entry name" value="GNAT"/>
    <property type="match status" value="1"/>
</dbReference>
<comment type="caution">
    <text evidence="3">The sequence shown here is derived from an EMBL/GenBank/DDBJ whole genome shotgun (WGS) entry which is preliminary data.</text>
</comment>
<dbReference type="GO" id="GO:0016747">
    <property type="term" value="F:acyltransferase activity, transferring groups other than amino-acyl groups"/>
    <property type="evidence" value="ECO:0007669"/>
    <property type="project" value="InterPro"/>
</dbReference>
<evidence type="ECO:0000259" key="2">
    <source>
        <dbReference type="PROSITE" id="PS51186"/>
    </source>
</evidence>
<sequence length="204" mass="21814">MYEICPETPADEYEVEALYDLCFAPGRTALSSYRLRDGVPKVAELCLVLRDPSNIVVAAIRFWPVRVGGHATLLLGPIAVHPTAQGEGLGGMLMRDSLARAASIGWGRVLLVGDAPYYSRFGFIKLPGVEMPPPTNPDRILGLELHPGAWVDVAGPVTRERSPNALAAMAHAETITPAEPCKEVAKPQDDEARPAIAGNSAADH</sequence>
<dbReference type="InterPro" id="IPR000182">
    <property type="entry name" value="GNAT_dom"/>
</dbReference>
<accession>A0A934SFS4</accession>
<dbReference type="AlphaFoldDB" id="A0A934SFS4"/>
<feature type="region of interest" description="Disordered" evidence="1">
    <location>
        <begin position="178"/>
        <end position="204"/>
    </location>
</feature>
<feature type="domain" description="N-acetyltransferase" evidence="2">
    <location>
        <begin position="2"/>
        <end position="146"/>
    </location>
</feature>
<proteinExistence type="predicted"/>
<reference evidence="3" key="1">
    <citation type="submission" date="2021-01" db="EMBL/GenBank/DDBJ databases">
        <title>Paracoccus amoyensis sp. nov., isolated from the surface seawater along the coast of Xiamen Island, China.</title>
        <authorList>
            <person name="Lyu L."/>
        </authorList>
    </citation>
    <scope>NUCLEOTIDE SEQUENCE</scope>
    <source>
        <strain evidence="3">MJ17</strain>
    </source>
</reference>
<evidence type="ECO:0000313" key="4">
    <source>
        <dbReference type="Proteomes" id="UP000640485"/>
    </source>
</evidence>
<evidence type="ECO:0000256" key="1">
    <source>
        <dbReference type="SAM" id="MobiDB-lite"/>
    </source>
</evidence>
<dbReference type="Gene3D" id="3.40.630.30">
    <property type="match status" value="1"/>
</dbReference>
<dbReference type="InterPro" id="IPR016181">
    <property type="entry name" value="Acyl_CoA_acyltransferase"/>
</dbReference>
<dbReference type="CDD" id="cd04301">
    <property type="entry name" value="NAT_SF"/>
    <property type="match status" value="1"/>
</dbReference>
<dbReference type="Proteomes" id="UP000640485">
    <property type="component" value="Unassembled WGS sequence"/>
</dbReference>
<protein>
    <submittedName>
        <fullName evidence="3">N-acetyltransferase</fullName>
    </submittedName>
</protein>
<dbReference type="Pfam" id="PF13508">
    <property type="entry name" value="Acetyltransf_7"/>
    <property type="match status" value="1"/>
</dbReference>
<organism evidence="3 4">
    <name type="scientific">Paracoccus caeni</name>
    <dbReference type="NCBI Taxonomy" id="657651"/>
    <lineage>
        <taxon>Bacteria</taxon>
        <taxon>Pseudomonadati</taxon>
        <taxon>Pseudomonadota</taxon>
        <taxon>Alphaproteobacteria</taxon>
        <taxon>Rhodobacterales</taxon>
        <taxon>Paracoccaceae</taxon>
        <taxon>Paracoccus</taxon>
    </lineage>
</organism>